<dbReference type="Proteomes" id="UP001206312">
    <property type="component" value="Unassembled WGS sequence"/>
</dbReference>
<dbReference type="Gene3D" id="2.30.180.10">
    <property type="entry name" value="FAS1 domain"/>
    <property type="match status" value="1"/>
</dbReference>
<dbReference type="InterPro" id="IPR036378">
    <property type="entry name" value="FAS1_dom_sf"/>
</dbReference>
<keyword evidence="4" id="KW-1185">Reference proteome</keyword>
<sequence length="177" mass="17984">MKMLKITLALVLVMGFGTLTAQNGTAAASTAPDIVGVASSNEVFSTLVAAVGAADLVGTLQGAGPFTVFAPTNDAFNKLPEGTVESLLKPENKGDLAGILTYHVVAGKFMAADVVKAIQANNNAFEVKTVNGASLTLSLRDGVVVLTDANGQTSQVSMADVKASNGVIHVIDTVVLP</sequence>
<protein>
    <submittedName>
        <fullName evidence="3">Fasciclin domain-containing protein</fullName>
    </submittedName>
</protein>
<dbReference type="InterPro" id="IPR050904">
    <property type="entry name" value="Adhesion/Biosynth-related"/>
</dbReference>
<feature type="signal peptide" evidence="1">
    <location>
        <begin position="1"/>
        <end position="21"/>
    </location>
</feature>
<comment type="caution">
    <text evidence="3">The sequence shown here is derived from an EMBL/GenBank/DDBJ whole genome shotgun (WGS) entry which is preliminary data.</text>
</comment>
<dbReference type="EMBL" id="JAMXIB010000001">
    <property type="protein sequence ID" value="MCO5723519.1"/>
    <property type="molecule type" value="Genomic_DNA"/>
</dbReference>
<dbReference type="RefSeq" id="WP_252739894.1">
    <property type="nucleotide sequence ID" value="NZ_JAMXIB010000001.1"/>
</dbReference>
<evidence type="ECO:0000256" key="1">
    <source>
        <dbReference type="SAM" id="SignalP"/>
    </source>
</evidence>
<feature type="chain" id="PRO_5045366559" evidence="1">
    <location>
        <begin position="22"/>
        <end position="177"/>
    </location>
</feature>
<dbReference type="PANTHER" id="PTHR10900">
    <property type="entry name" value="PERIOSTIN-RELATED"/>
    <property type="match status" value="1"/>
</dbReference>
<evidence type="ECO:0000259" key="2">
    <source>
        <dbReference type="PROSITE" id="PS50213"/>
    </source>
</evidence>
<organism evidence="3 4">
    <name type="scientific">Robiginitalea marina</name>
    <dbReference type="NCBI Taxonomy" id="2954105"/>
    <lineage>
        <taxon>Bacteria</taxon>
        <taxon>Pseudomonadati</taxon>
        <taxon>Bacteroidota</taxon>
        <taxon>Flavobacteriia</taxon>
        <taxon>Flavobacteriales</taxon>
        <taxon>Flavobacteriaceae</taxon>
        <taxon>Robiginitalea</taxon>
    </lineage>
</organism>
<proteinExistence type="predicted"/>
<dbReference type="PANTHER" id="PTHR10900:SF77">
    <property type="entry name" value="FI19380P1"/>
    <property type="match status" value="1"/>
</dbReference>
<dbReference type="InterPro" id="IPR000782">
    <property type="entry name" value="FAS1_domain"/>
</dbReference>
<dbReference type="PROSITE" id="PS50213">
    <property type="entry name" value="FAS1"/>
    <property type="match status" value="1"/>
</dbReference>
<evidence type="ECO:0000313" key="4">
    <source>
        <dbReference type="Proteomes" id="UP001206312"/>
    </source>
</evidence>
<name>A0ABT1AUE1_9FLAO</name>
<accession>A0ABT1AUE1</accession>
<gene>
    <name evidence="3" type="ORF">NG653_01540</name>
</gene>
<reference evidence="3 4" key="1">
    <citation type="submission" date="2022-06" db="EMBL/GenBank/DDBJ databases">
        <authorList>
            <person name="Xuan X."/>
        </authorList>
    </citation>
    <scope>NUCLEOTIDE SEQUENCE [LARGE SCALE GENOMIC DNA]</scope>
    <source>
        <strain evidence="3 4">2V75</strain>
    </source>
</reference>
<dbReference type="SUPFAM" id="SSF82153">
    <property type="entry name" value="FAS1 domain"/>
    <property type="match status" value="1"/>
</dbReference>
<dbReference type="Pfam" id="PF02469">
    <property type="entry name" value="Fasciclin"/>
    <property type="match status" value="1"/>
</dbReference>
<evidence type="ECO:0000313" key="3">
    <source>
        <dbReference type="EMBL" id="MCO5723519.1"/>
    </source>
</evidence>
<feature type="domain" description="FAS1" evidence="2">
    <location>
        <begin position="31"/>
        <end position="175"/>
    </location>
</feature>
<dbReference type="SMART" id="SM00554">
    <property type="entry name" value="FAS1"/>
    <property type="match status" value="1"/>
</dbReference>
<keyword evidence="1" id="KW-0732">Signal</keyword>